<reference evidence="1 2" key="1">
    <citation type="journal article" date="2019" name="G3 (Bethesda)">
        <title>Sequencing of a Wild Apple (Malus baccata) Genome Unravels the Differences Between Cultivated and Wild Apple Species Regarding Disease Resistance and Cold Tolerance.</title>
        <authorList>
            <person name="Chen X."/>
        </authorList>
    </citation>
    <scope>NUCLEOTIDE SEQUENCE [LARGE SCALE GENOMIC DNA]</scope>
    <source>
        <strain evidence="2">cv. Shandingzi</strain>
        <tissue evidence="1">Leaves</tissue>
    </source>
</reference>
<dbReference type="PANTHER" id="PTHR34280:SF15">
    <property type="entry name" value="TRANSCRIPTION FACTOR"/>
    <property type="match status" value="1"/>
</dbReference>
<dbReference type="InterPro" id="IPR038947">
    <property type="entry name" value="At3g27210-like"/>
</dbReference>
<name>A0A540MDB7_MALBA</name>
<sequence length="189" mass="21027">MYKTNHVTNPPHLLEEMGNCVPVHKTHDSASNLKCSSDSLTECILIELPVRENSIGTAIPRVSSFQEPSGKEFESDREDFFSVNGDLTPSASNTPIHEIKTDVKKQLIELFHESDGDGSEDEPSIFDLPQNSANKSLSYEPVADIVFRSVTVPKTNSNPSRTRKATQFAQYCCLPKLVRSLSCSGRKRR</sequence>
<keyword evidence="2" id="KW-1185">Reference proteome</keyword>
<dbReference type="PANTHER" id="PTHR34280">
    <property type="entry name" value="OS01G0920100 PROTEIN"/>
    <property type="match status" value="1"/>
</dbReference>
<organism evidence="1 2">
    <name type="scientific">Malus baccata</name>
    <name type="common">Siberian crab apple</name>
    <name type="synonym">Pyrus baccata</name>
    <dbReference type="NCBI Taxonomy" id="106549"/>
    <lineage>
        <taxon>Eukaryota</taxon>
        <taxon>Viridiplantae</taxon>
        <taxon>Streptophyta</taxon>
        <taxon>Embryophyta</taxon>
        <taxon>Tracheophyta</taxon>
        <taxon>Spermatophyta</taxon>
        <taxon>Magnoliopsida</taxon>
        <taxon>eudicotyledons</taxon>
        <taxon>Gunneridae</taxon>
        <taxon>Pentapetalae</taxon>
        <taxon>rosids</taxon>
        <taxon>fabids</taxon>
        <taxon>Rosales</taxon>
        <taxon>Rosaceae</taxon>
        <taxon>Amygdaloideae</taxon>
        <taxon>Maleae</taxon>
        <taxon>Malus</taxon>
    </lineage>
</organism>
<comment type="caution">
    <text evidence="1">The sequence shown here is derived from an EMBL/GenBank/DDBJ whole genome shotgun (WGS) entry which is preliminary data.</text>
</comment>
<evidence type="ECO:0000313" key="1">
    <source>
        <dbReference type="EMBL" id="TQD96746.1"/>
    </source>
</evidence>
<accession>A0A540MDB7</accession>
<gene>
    <name evidence="1" type="ORF">C1H46_017639</name>
</gene>
<evidence type="ECO:0000313" key="2">
    <source>
        <dbReference type="Proteomes" id="UP000315295"/>
    </source>
</evidence>
<proteinExistence type="predicted"/>
<protein>
    <submittedName>
        <fullName evidence="1">Uncharacterized protein</fullName>
    </submittedName>
</protein>
<dbReference type="Proteomes" id="UP000315295">
    <property type="component" value="Unassembled WGS sequence"/>
</dbReference>
<dbReference type="EMBL" id="VIEB01000286">
    <property type="protein sequence ID" value="TQD96746.1"/>
    <property type="molecule type" value="Genomic_DNA"/>
</dbReference>
<dbReference type="AlphaFoldDB" id="A0A540MDB7"/>